<evidence type="ECO:0000259" key="3">
    <source>
        <dbReference type="Pfam" id="PF10342"/>
    </source>
</evidence>
<dbReference type="EMBL" id="CP120628">
    <property type="protein sequence ID" value="WEW58887.1"/>
    <property type="molecule type" value="Genomic_DNA"/>
</dbReference>
<feature type="signal peptide" evidence="2">
    <location>
        <begin position="1"/>
        <end position="17"/>
    </location>
</feature>
<dbReference type="PANTHER" id="PTHR40633:SF1">
    <property type="entry name" value="GPI ANCHORED SERINE-THREONINE RICH PROTEIN (AFU_ORTHOLOGUE AFUA_1G03630)"/>
    <property type="match status" value="1"/>
</dbReference>
<reference evidence="4" key="1">
    <citation type="submission" date="2023-03" db="EMBL/GenBank/DDBJ databases">
        <title>Emydomyces testavorans Genome Sequence.</title>
        <authorList>
            <person name="Hoyer L."/>
        </authorList>
    </citation>
    <scope>NUCLEOTIDE SEQUENCE</scope>
    <source>
        <strain evidence="4">16-2883</strain>
    </source>
</reference>
<evidence type="ECO:0000256" key="2">
    <source>
        <dbReference type="SAM" id="SignalP"/>
    </source>
</evidence>
<evidence type="ECO:0000313" key="5">
    <source>
        <dbReference type="Proteomes" id="UP001219355"/>
    </source>
</evidence>
<gene>
    <name evidence="4" type="ORF">PRK78_004355</name>
</gene>
<feature type="domain" description="Yeast cell wall synthesis Kre9/Knh1-like N-terminal" evidence="3">
    <location>
        <begin position="35"/>
        <end position="122"/>
    </location>
</feature>
<protein>
    <recommendedName>
        <fullName evidence="3">Yeast cell wall synthesis Kre9/Knh1-like N-terminal domain-containing protein</fullName>
    </recommendedName>
</protein>
<evidence type="ECO:0000256" key="1">
    <source>
        <dbReference type="ARBA" id="ARBA00022729"/>
    </source>
</evidence>
<organism evidence="4 5">
    <name type="scientific">Emydomyces testavorans</name>
    <dbReference type="NCBI Taxonomy" id="2070801"/>
    <lineage>
        <taxon>Eukaryota</taxon>
        <taxon>Fungi</taxon>
        <taxon>Dikarya</taxon>
        <taxon>Ascomycota</taxon>
        <taxon>Pezizomycotina</taxon>
        <taxon>Eurotiomycetes</taxon>
        <taxon>Eurotiomycetidae</taxon>
        <taxon>Onygenales</taxon>
        <taxon>Nannizziopsiaceae</taxon>
        <taxon>Emydomyces</taxon>
    </lineage>
</organism>
<dbReference type="AlphaFoldDB" id="A0AAF0IJG4"/>
<feature type="chain" id="PRO_5042281851" description="Yeast cell wall synthesis Kre9/Knh1-like N-terminal domain-containing protein" evidence="2">
    <location>
        <begin position="18"/>
        <end position="222"/>
    </location>
</feature>
<dbReference type="PANTHER" id="PTHR40633">
    <property type="entry name" value="MATRIX PROTEIN, PUTATIVE (AFU_ORTHOLOGUE AFUA_8G05410)-RELATED"/>
    <property type="match status" value="1"/>
</dbReference>
<accession>A0AAF0IJG4</accession>
<evidence type="ECO:0000313" key="4">
    <source>
        <dbReference type="EMBL" id="WEW58887.1"/>
    </source>
</evidence>
<dbReference type="InterPro" id="IPR018466">
    <property type="entry name" value="Kre9/Knh1-like_N"/>
</dbReference>
<dbReference type="Pfam" id="PF10342">
    <property type="entry name" value="Kre9_KNH"/>
    <property type="match status" value="1"/>
</dbReference>
<name>A0AAF0IJG4_9EURO</name>
<keyword evidence="5" id="KW-1185">Reference proteome</keyword>
<dbReference type="Proteomes" id="UP001219355">
    <property type="component" value="Chromosome 2"/>
</dbReference>
<proteinExistence type="predicted"/>
<keyword evidence="1 2" id="KW-0732">Signal</keyword>
<sequence>MKFAAIVLSALVAAASALRQPDYNQPPKGNPIAHPGLNEQVPAGQAYTISWQPTSPGPVSIRLLRGPSENVKEIGVITASTSNSGSFQWTPSTSLENDVTHYGLLIVDETTGDYQWSTQFGIKNNVPPQSSVPSVSRTVIQPPATRTPVVTLTTTICRSSTGAPYPTGTAPGTISALPTAPTSYRANPTPVPSSPPPYEGAAGRNAISLGGVFLAMAVAFAF</sequence>
<dbReference type="InterPro" id="IPR052982">
    <property type="entry name" value="SRP1/TIP1-like"/>
</dbReference>